<keyword evidence="5" id="KW-0342">GTP-binding</keyword>
<dbReference type="RefSeq" id="WP_182815206.1">
    <property type="nucleotide sequence ID" value="NZ_AP022227.1"/>
</dbReference>
<dbReference type="InterPro" id="IPR001453">
    <property type="entry name" value="MoaB/Mog_dom"/>
</dbReference>
<evidence type="ECO:0000256" key="7">
    <source>
        <dbReference type="ARBA" id="ARBA00055616"/>
    </source>
</evidence>
<evidence type="ECO:0000256" key="5">
    <source>
        <dbReference type="ARBA" id="ARBA00023134"/>
    </source>
</evidence>
<reference evidence="10 11" key="1">
    <citation type="submission" date="2019-12" db="EMBL/GenBank/DDBJ databases">
        <title>complete genome sequences of Pseudomonas putida str. WP8-W18-CRE-01 isolated from wastewater treatment plant effluent.</title>
        <authorList>
            <person name="Sekizuka T."/>
            <person name="Itokawa K."/>
            <person name="Yatsu K."/>
            <person name="Inamine Y."/>
            <person name="Kuroda M."/>
        </authorList>
    </citation>
    <scope>NUCLEOTIDE SEQUENCE [LARGE SCALE GENOMIC DNA]</scope>
    <source>
        <strain evidence="10 11">WP8-W18-CRE-01</strain>
    </source>
</reference>
<dbReference type="GO" id="GO:0006777">
    <property type="term" value="P:Mo-molybdopterin cofactor biosynthetic process"/>
    <property type="evidence" value="ECO:0007669"/>
    <property type="project" value="UniProtKB-UniRule"/>
</dbReference>
<evidence type="ECO:0000256" key="1">
    <source>
        <dbReference type="ARBA" id="ARBA00005046"/>
    </source>
</evidence>
<dbReference type="PANTHER" id="PTHR43232">
    <property type="entry name" value="MOLYBDENUM COFACTOR BIOSYNTHESIS PROTEIN B"/>
    <property type="match status" value="1"/>
</dbReference>
<evidence type="ECO:0000313" key="11">
    <source>
        <dbReference type="Proteomes" id="UP000515680"/>
    </source>
</evidence>
<protein>
    <recommendedName>
        <fullName evidence="3 8">Molybdenum cofactor biosynthesis protein B</fullName>
    </recommendedName>
</protein>
<dbReference type="SMART" id="SM00852">
    <property type="entry name" value="MoCF_biosynth"/>
    <property type="match status" value="1"/>
</dbReference>
<evidence type="ECO:0000256" key="2">
    <source>
        <dbReference type="ARBA" id="ARBA00006112"/>
    </source>
</evidence>
<dbReference type="InterPro" id="IPR008284">
    <property type="entry name" value="MoCF_biosynth_CS"/>
</dbReference>
<comment type="function">
    <text evidence="7">May be involved in the biosynthesis of molybdopterin. Can bind GTP and has low GTPase activity. Can bind MPT, but has no MPT adenylyl transferase activity.</text>
</comment>
<dbReference type="GO" id="GO:0005829">
    <property type="term" value="C:cytosol"/>
    <property type="evidence" value="ECO:0007669"/>
    <property type="project" value="TreeGrafter"/>
</dbReference>
<evidence type="ECO:0000313" key="10">
    <source>
        <dbReference type="EMBL" id="BBT40322.1"/>
    </source>
</evidence>
<comment type="pathway">
    <text evidence="1 8">Cofactor biosynthesis; molybdopterin biosynthesis.</text>
</comment>
<dbReference type="CDD" id="cd00886">
    <property type="entry name" value="MogA_MoaB"/>
    <property type="match status" value="1"/>
</dbReference>
<dbReference type="UniPathway" id="UPA00344"/>
<proteinExistence type="inferred from homology"/>
<evidence type="ECO:0000259" key="9">
    <source>
        <dbReference type="SMART" id="SM00852"/>
    </source>
</evidence>
<accession>A0A6S5TUY0</accession>
<keyword evidence="6 8" id="KW-0501">Molybdenum cofactor biosynthesis</keyword>
<dbReference type="Gene3D" id="3.40.980.10">
    <property type="entry name" value="MoaB/Mog-like domain"/>
    <property type="match status" value="1"/>
</dbReference>
<dbReference type="InterPro" id="IPR012245">
    <property type="entry name" value="MoaB"/>
</dbReference>
<evidence type="ECO:0000256" key="6">
    <source>
        <dbReference type="ARBA" id="ARBA00023150"/>
    </source>
</evidence>
<feature type="domain" description="MoaB/Mog" evidence="9">
    <location>
        <begin position="15"/>
        <end position="159"/>
    </location>
</feature>
<organism evidence="10 11">
    <name type="scientific">Pseudomonas putida</name>
    <name type="common">Arthrobacter siderocapsulatus</name>
    <dbReference type="NCBI Taxonomy" id="303"/>
    <lineage>
        <taxon>Bacteria</taxon>
        <taxon>Pseudomonadati</taxon>
        <taxon>Pseudomonadota</taxon>
        <taxon>Gammaproteobacteria</taxon>
        <taxon>Pseudomonadales</taxon>
        <taxon>Pseudomonadaceae</taxon>
        <taxon>Pseudomonas</taxon>
    </lineage>
</organism>
<dbReference type="AlphaFoldDB" id="A0A6S5TUY0"/>
<dbReference type="FunFam" id="3.40.980.10:FF:000003">
    <property type="entry name" value="Molybdenum cofactor biosynthesis protein B"/>
    <property type="match status" value="1"/>
</dbReference>
<dbReference type="InterPro" id="IPR013484">
    <property type="entry name" value="MoaB_proteobac"/>
</dbReference>
<dbReference type="SUPFAM" id="SSF53218">
    <property type="entry name" value="Molybdenum cofactor biosynthesis proteins"/>
    <property type="match status" value="1"/>
</dbReference>
<evidence type="ECO:0000256" key="8">
    <source>
        <dbReference type="PIRNR" id="PIRNR006443"/>
    </source>
</evidence>
<evidence type="ECO:0000256" key="4">
    <source>
        <dbReference type="ARBA" id="ARBA00022741"/>
    </source>
</evidence>
<comment type="similarity">
    <text evidence="2 8">Belongs to the MoaB/Mog family.</text>
</comment>
<dbReference type="PIRSF" id="PIRSF006443">
    <property type="entry name" value="MoaB"/>
    <property type="match status" value="1"/>
</dbReference>
<dbReference type="GO" id="GO:0005525">
    <property type="term" value="F:GTP binding"/>
    <property type="evidence" value="ECO:0007669"/>
    <property type="project" value="UniProtKB-KW"/>
</dbReference>
<gene>
    <name evidence="10" type="primary">moaB2</name>
    <name evidence="10" type="ORF">WP8W18C01_26630</name>
</gene>
<dbReference type="PROSITE" id="PS01078">
    <property type="entry name" value="MOCF_BIOSYNTHESIS_1"/>
    <property type="match status" value="1"/>
</dbReference>
<dbReference type="EMBL" id="AP022227">
    <property type="protein sequence ID" value="BBT40322.1"/>
    <property type="molecule type" value="Genomic_DNA"/>
</dbReference>
<dbReference type="NCBIfam" id="TIGR02667">
    <property type="entry name" value="moaB_proteo"/>
    <property type="match status" value="1"/>
</dbReference>
<dbReference type="Proteomes" id="UP000515680">
    <property type="component" value="Chromosome"/>
</dbReference>
<sequence length="179" mass="19236">MNSKPTAQFIPLNVAVLTVSDTRTFETDTSGELLAARAVEMGHRLVARTLLKDDLYRIRAQVAGWIADDQVQVVLITGGTGFTGRDSTPEAVACLLDKHIEGFGELFRALSILDIGTSTVQSRALAGLANGTLVCCLPGSTGACRTAWEGILVEQLDSRHRPCNFVPHLKAAERCGSRQ</sequence>
<dbReference type="InterPro" id="IPR036425">
    <property type="entry name" value="MoaB/Mog-like_dom_sf"/>
</dbReference>
<dbReference type="PANTHER" id="PTHR43232:SF2">
    <property type="entry name" value="MOLYBDENUM COFACTOR BIOSYNTHESIS PROTEIN B"/>
    <property type="match status" value="1"/>
</dbReference>
<name>A0A6S5TUY0_PSEPU</name>
<dbReference type="Pfam" id="PF00994">
    <property type="entry name" value="MoCF_biosynth"/>
    <property type="match status" value="1"/>
</dbReference>
<keyword evidence="4" id="KW-0547">Nucleotide-binding</keyword>
<dbReference type="NCBIfam" id="TIGR00177">
    <property type="entry name" value="molyb_syn"/>
    <property type="match status" value="1"/>
</dbReference>
<evidence type="ECO:0000256" key="3">
    <source>
        <dbReference type="ARBA" id="ARBA00015262"/>
    </source>
</evidence>